<dbReference type="EMBL" id="CP046640">
    <property type="protein sequence ID" value="QTL96748.1"/>
    <property type="molecule type" value="Genomic_DNA"/>
</dbReference>
<feature type="domain" description="Glycosyltransferase 2-like" evidence="1">
    <location>
        <begin position="7"/>
        <end position="128"/>
    </location>
</feature>
<evidence type="ECO:0000313" key="2">
    <source>
        <dbReference type="EMBL" id="QTL96748.1"/>
    </source>
</evidence>
<name>A0A8A7KB40_9FIRM</name>
<dbReference type="Gene3D" id="1.25.40.10">
    <property type="entry name" value="Tetratricopeptide repeat domain"/>
    <property type="match status" value="2"/>
</dbReference>
<dbReference type="InterPro" id="IPR029044">
    <property type="entry name" value="Nucleotide-diphossugar_trans"/>
</dbReference>
<sequence length="660" mass="76575">MSDKLLSVCLITKDEAQNLATCLKSIKNLADEIIVVDTGSTDNTVEIARKFGARVYVFPWNNNFSAARNFALKQAEGCWVFIIDADEELKTIAKKEWMSLLNDQGKEAYFVQISNYEDRQNSVSQPALRLFRNKKDYYYQGRIHEQILPQILKKNPFSKIGYTDLLINHYGYTSQMVEQKKKIERNIGILQLELKHNPKNPFMRFNLGNEYYRQGEYKLAIWQYRAVLESIDKQFSYYPYLIFKLAIAYLAGGYHLECRRILQDGLKEFPDYTDLYYLLGETYLNTGDFAKAVGVFEKCLELGAPPSQYVSINGVGTDKAAYYLGKCYEYNFNIDKAIDYYHLAFTQNPTNSNILQDLLDLYVKYHSEKEMENFISTNSASLRGKALNLLLKEIVDYYPGLVIKIYEEGFCSSVVEKNYIITQAYWNKGELDKLDGIFNSFSPDDYQIKELSILLYQYYWYRGNREGIVTLIETQGEQAYFNIKEIDYLFTGRKSLGTVKDSTLLETLYLLLKNYLTIAYQPGIDKILDIYQGIILSDSMKMKLGKLLFRKGCWREAIDQFLGLKDQKLDEESLRYLAVMVLEGDDMQAAFDFMQKALTDQEASLISCLTYLKLLYINIMDYCQKSAGVFTDYPYFTEIEEGIQKGVDRIDTFNLYDSQG</sequence>
<protein>
    <submittedName>
        <fullName evidence="2">Glycosyltransferase</fullName>
    </submittedName>
</protein>
<dbReference type="InterPro" id="IPR019734">
    <property type="entry name" value="TPR_rpt"/>
</dbReference>
<evidence type="ECO:0000259" key="1">
    <source>
        <dbReference type="Pfam" id="PF00535"/>
    </source>
</evidence>
<dbReference type="KEGG" id="ifn:GM661_01540"/>
<dbReference type="Gene3D" id="3.90.550.10">
    <property type="entry name" value="Spore Coat Polysaccharide Biosynthesis Protein SpsA, Chain A"/>
    <property type="match status" value="1"/>
</dbReference>
<dbReference type="SUPFAM" id="SSF48452">
    <property type="entry name" value="TPR-like"/>
    <property type="match status" value="1"/>
</dbReference>
<dbReference type="InterPro" id="IPR011990">
    <property type="entry name" value="TPR-like_helical_dom_sf"/>
</dbReference>
<keyword evidence="3" id="KW-1185">Reference proteome</keyword>
<dbReference type="SUPFAM" id="SSF53448">
    <property type="entry name" value="Nucleotide-diphospho-sugar transferases"/>
    <property type="match status" value="1"/>
</dbReference>
<dbReference type="SMART" id="SM00028">
    <property type="entry name" value="TPR"/>
    <property type="match status" value="3"/>
</dbReference>
<dbReference type="Pfam" id="PF13181">
    <property type="entry name" value="TPR_8"/>
    <property type="match status" value="1"/>
</dbReference>
<dbReference type="Proteomes" id="UP000665020">
    <property type="component" value="Chromosome"/>
</dbReference>
<dbReference type="InterPro" id="IPR001173">
    <property type="entry name" value="Glyco_trans_2-like"/>
</dbReference>
<dbReference type="PANTHER" id="PTHR43630">
    <property type="entry name" value="POLY-BETA-1,6-N-ACETYL-D-GLUCOSAMINE SYNTHASE"/>
    <property type="match status" value="1"/>
</dbReference>
<accession>A0A8A7KB40</accession>
<reference evidence="2" key="1">
    <citation type="submission" date="2019-12" db="EMBL/GenBank/DDBJ databases">
        <authorList>
            <person name="zhang j."/>
            <person name="sun C.M."/>
        </authorList>
    </citation>
    <scope>NUCLEOTIDE SEQUENCE</scope>
    <source>
        <strain evidence="2">NS-1</strain>
    </source>
</reference>
<dbReference type="RefSeq" id="WP_230868458.1">
    <property type="nucleotide sequence ID" value="NZ_CP046640.1"/>
</dbReference>
<dbReference type="PANTHER" id="PTHR43630:SF2">
    <property type="entry name" value="GLYCOSYLTRANSFERASE"/>
    <property type="match status" value="1"/>
</dbReference>
<dbReference type="Pfam" id="PF00535">
    <property type="entry name" value="Glycos_transf_2"/>
    <property type="match status" value="1"/>
</dbReference>
<evidence type="ECO:0000313" key="3">
    <source>
        <dbReference type="Proteomes" id="UP000665020"/>
    </source>
</evidence>
<gene>
    <name evidence="2" type="ORF">GM661_01540</name>
</gene>
<dbReference type="AlphaFoldDB" id="A0A8A7KB40"/>
<proteinExistence type="predicted"/>
<organism evidence="2 3">
    <name type="scientific">Iocasia fonsfrigidae</name>
    <dbReference type="NCBI Taxonomy" id="2682810"/>
    <lineage>
        <taxon>Bacteria</taxon>
        <taxon>Bacillati</taxon>
        <taxon>Bacillota</taxon>
        <taxon>Clostridia</taxon>
        <taxon>Halanaerobiales</taxon>
        <taxon>Halanaerobiaceae</taxon>
        <taxon>Iocasia</taxon>
    </lineage>
</organism>
<dbReference type="CDD" id="cd02511">
    <property type="entry name" value="Beta4Glucosyltransferase"/>
    <property type="match status" value="1"/>
</dbReference>